<evidence type="ECO:0000313" key="1">
    <source>
        <dbReference type="EMBL" id="KAG5452193.1"/>
    </source>
</evidence>
<keyword evidence="2" id="KW-1185">Reference proteome</keyword>
<dbReference type="OrthoDB" id="446168at2759"/>
<comment type="caution">
    <text evidence="1">The sequence shown here is derived from an EMBL/GenBank/DDBJ whole genome shotgun (WGS) entry which is preliminary data.</text>
</comment>
<gene>
    <name evidence="1" type="ORF">CSKR_104293</name>
</gene>
<dbReference type="InParanoid" id="A0A419Q128"/>
<dbReference type="AlphaFoldDB" id="A0A419Q128"/>
<dbReference type="Proteomes" id="UP000286415">
    <property type="component" value="Unassembled WGS sequence"/>
</dbReference>
<dbReference type="EMBL" id="NIRI02000042">
    <property type="protein sequence ID" value="KAG5452193.1"/>
    <property type="molecule type" value="Genomic_DNA"/>
</dbReference>
<protein>
    <submittedName>
        <fullName evidence="1">Uncharacterized protein</fullName>
    </submittedName>
</protein>
<name>A0A419Q128_CLOSI</name>
<reference evidence="1 2" key="2">
    <citation type="journal article" date="2021" name="Genomics">
        <title>High-quality reference genome for Clonorchis sinensis.</title>
        <authorList>
            <person name="Young N.D."/>
            <person name="Stroehlein A.J."/>
            <person name="Kinkar L."/>
            <person name="Wang T."/>
            <person name="Sohn W.M."/>
            <person name="Chang B.C.H."/>
            <person name="Kaur P."/>
            <person name="Weisz D."/>
            <person name="Dudchenko O."/>
            <person name="Aiden E.L."/>
            <person name="Korhonen P.K."/>
            <person name="Gasser R.B."/>
        </authorList>
    </citation>
    <scope>NUCLEOTIDE SEQUENCE [LARGE SCALE GENOMIC DNA]</scope>
    <source>
        <strain evidence="1">Cs-k2</strain>
    </source>
</reference>
<reference evidence="1 2" key="1">
    <citation type="journal article" date="2018" name="Biotechnol. Adv.">
        <title>Improved genomic resources and new bioinformatic workflow for the carcinogenic parasite Clonorchis sinensis: Biotechnological implications.</title>
        <authorList>
            <person name="Wang D."/>
            <person name="Korhonen P.K."/>
            <person name="Gasser R.B."/>
            <person name="Young N.D."/>
        </authorList>
    </citation>
    <scope>NUCLEOTIDE SEQUENCE [LARGE SCALE GENOMIC DNA]</scope>
    <source>
        <strain evidence="1">Cs-k2</strain>
    </source>
</reference>
<evidence type="ECO:0000313" key="2">
    <source>
        <dbReference type="Proteomes" id="UP000286415"/>
    </source>
</evidence>
<organism evidence="1 2">
    <name type="scientific">Clonorchis sinensis</name>
    <name type="common">Chinese liver fluke</name>
    <dbReference type="NCBI Taxonomy" id="79923"/>
    <lineage>
        <taxon>Eukaryota</taxon>
        <taxon>Metazoa</taxon>
        <taxon>Spiralia</taxon>
        <taxon>Lophotrochozoa</taxon>
        <taxon>Platyhelminthes</taxon>
        <taxon>Trematoda</taxon>
        <taxon>Digenea</taxon>
        <taxon>Opisthorchiida</taxon>
        <taxon>Opisthorchiata</taxon>
        <taxon>Opisthorchiidae</taxon>
        <taxon>Clonorchis</taxon>
    </lineage>
</organism>
<proteinExistence type="predicted"/>
<sequence length="265" mass="30296">MIIWIASIIPDLFSSTLRNQSQEIDVPASQLVQMLEFRLSVCWCTAMLVSTPVLEDNFECKAAPQTQVLRQFVWCSEQVFSKQNTRFAKPSTKATGEATHSNQTILDLQFTQIPLNNGCRVESALFRNIKAFRASVQLYWVEEQVYLVAKRKVGPHPRRRQLPTRLSLLVSVFVLRFQVIHLSVASTRHRTGRKELCEADGLLACRLHVYTSAIYEAILSAPYCHATRRKHEGWNTAWLPKPRQGTLRSRGRVRTTDLPVSKFAL</sequence>
<accession>A0A419Q128</accession>